<evidence type="ECO:0000256" key="2">
    <source>
        <dbReference type="ARBA" id="ARBA00006434"/>
    </source>
</evidence>
<keyword evidence="6 13" id="KW-1133">Transmembrane helix</keyword>
<dbReference type="GO" id="GO:0005886">
    <property type="term" value="C:plasma membrane"/>
    <property type="evidence" value="ECO:0007669"/>
    <property type="project" value="UniProtKB-SubCell"/>
</dbReference>
<evidence type="ECO:0000256" key="4">
    <source>
        <dbReference type="ARBA" id="ARBA00022475"/>
    </source>
</evidence>
<feature type="transmembrane region" description="Helical" evidence="13">
    <location>
        <begin position="271"/>
        <end position="298"/>
    </location>
</feature>
<protein>
    <submittedName>
        <fullName evidence="14">Sodium:solute symporter</fullName>
    </submittedName>
</protein>
<accession>A0A832I4E9</accession>
<feature type="transmembrane region" description="Helical" evidence="13">
    <location>
        <begin position="487"/>
        <end position="506"/>
    </location>
</feature>
<keyword evidence="9 13" id="KW-0472">Membrane</keyword>
<evidence type="ECO:0000256" key="3">
    <source>
        <dbReference type="ARBA" id="ARBA00022448"/>
    </source>
</evidence>
<keyword evidence="3" id="KW-0813">Transport</keyword>
<keyword evidence="12" id="KW-0175">Coiled coil</keyword>
<feature type="transmembrane region" description="Helical" evidence="13">
    <location>
        <begin position="455"/>
        <end position="475"/>
    </location>
</feature>
<dbReference type="AlphaFoldDB" id="A0A832I4E9"/>
<evidence type="ECO:0000256" key="9">
    <source>
        <dbReference type="ARBA" id="ARBA00023136"/>
    </source>
</evidence>
<feature type="transmembrane region" description="Helical" evidence="13">
    <location>
        <begin position="117"/>
        <end position="138"/>
    </location>
</feature>
<feature type="transmembrane region" description="Helical" evidence="13">
    <location>
        <begin position="231"/>
        <end position="250"/>
    </location>
</feature>
<dbReference type="InterPro" id="IPR051163">
    <property type="entry name" value="Sodium:Solute_Symporter_SSF"/>
</dbReference>
<dbReference type="Gene3D" id="1.20.1730.10">
    <property type="entry name" value="Sodium/glucose cotransporter"/>
    <property type="match status" value="1"/>
</dbReference>
<keyword evidence="4" id="KW-1003">Cell membrane</keyword>
<proteinExistence type="inferred from homology"/>
<feature type="transmembrane region" description="Helical" evidence="13">
    <location>
        <begin position="74"/>
        <end position="96"/>
    </location>
</feature>
<evidence type="ECO:0000256" key="1">
    <source>
        <dbReference type="ARBA" id="ARBA00004651"/>
    </source>
</evidence>
<dbReference type="PROSITE" id="PS50283">
    <property type="entry name" value="NA_SOLUT_SYMP_3"/>
    <property type="match status" value="1"/>
</dbReference>
<keyword evidence="10" id="KW-0739">Sodium transport</keyword>
<feature type="transmembrane region" description="Helical" evidence="13">
    <location>
        <begin position="6"/>
        <end position="22"/>
    </location>
</feature>
<feature type="coiled-coil region" evidence="12">
    <location>
        <begin position="353"/>
        <end position="382"/>
    </location>
</feature>
<dbReference type="GO" id="GO:0015293">
    <property type="term" value="F:symporter activity"/>
    <property type="evidence" value="ECO:0007669"/>
    <property type="project" value="TreeGrafter"/>
</dbReference>
<feature type="transmembrane region" description="Helical" evidence="13">
    <location>
        <begin position="42"/>
        <end position="62"/>
    </location>
</feature>
<evidence type="ECO:0000256" key="6">
    <source>
        <dbReference type="ARBA" id="ARBA00022989"/>
    </source>
</evidence>
<evidence type="ECO:0000256" key="13">
    <source>
        <dbReference type="SAM" id="Phobius"/>
    </source>
</evidence>
<evidence type="ECO:0000256" key="10">
    <source>
        <dbReference type="ARBA" id="ARBA00023201"/>
    </source>
</evidence>
<dbReference type="InterPro" id="IPR038377">
    <property type="entry name" value="Na/Glc_symporter_sf"/>
</dbReference>
<feature type="transmembrane region" description="Helical" evidence="13">
    <location>
        <begin position="394"/>
        <end position="419"/>
    </location>
</feature>
<keyword evidence="7" id="KW-0915">Sodium</keyword>
<feature type="transmembrane region" description="Helical" evidence="13">
    <location>
        <begin position="513"/>
        <end position="532"/>
    </location>
</feature>
<organism evidence="14">
    <name type="scientific">Eiseniibacteriota bacterium</name>
    <dbReference type="NCBI Taxonomy" id="2212470"/>
    <lineage>
        <taxon>Bacteria</taxon>
        <taxon>Candidatus Eiseniibacteriota</taxon>
    </lineage>
</organism>
<feature type="transmembrane region" description="Helical" evidence="13">
    <location>
        <begin position="179"/>
        <end position="199"/>
    </location>
</feature>
<dbReference type="PANTHER" id="PTHR42985:SF40">
    <property type="entry name" value="LD47995P-RELATED"/>
    <property type="match status" value="1"/>
</dbReference>
<name>A0A832I4E9_UNCEI</name>
<evidence type="ECO:0000256" key="8">
    <source>
        <dbReference type="ARBA" id="ARBA00023065"/>
    </source>
</evidence>
<dbReference type="InterPro" id="IPR001734">
    <property type="entry name" value="Na/solute_symporter"/>
</dbReference>
<dbReference type="PANTHER" id="PTHR42985">
    <property type="entry name" value="SODIUM-COUPLED MONOCARBOXYLATE TRANSPORTER"/>
    <property type="match status" value="1"/>
</dbReference>
<dbReference type="Pfam" id="PF00474">
    <property type="entry name" value="SSF"/>
    <property type="match status" value="2"/>
</dbReference>
<feature type="transmembrane region" description="Helical" evidence="13">
    <location>
        <begin position="150"/>
        <end position="167"/>
    </location>
</feature>
<dbReference type="EMBL" id="DSQF01000012">
    <property type="protein sequence ID" value="HGZ43060.1"/>
    <property type="molecule type" value="Genomic_DNA"/>
</dbReference>
<keyword evidence="8" id="KW-0406">Ion transport</keyword>
<evidence type="ECO:0000256" key="5">
    <source>
        <dbReference type="ARBA" id="ARBA00022692"/>
    </source>
</evidence>
<feature type="transmembrane region" description="Helical" evidence="13">
    <location>
        <begin position="538"/>
        <end position="558"/>
    </location>
</feature>
<evidence type="ECO:0000313" key="14">
    <source>
        <dbReference type="EMBL" id="HGZ43060.1"/>
    </source>
</evidence>
<gene>
    <name evidence="14" type="ORF">ENR23_06490</name>
</gene>
<comment type="caution">
    <text evidence="14">The sequence shown here is derived from an EMBL/GenBank/DDBJ whole genome shotgun (WGS) entry which is preliminary data.</text>
</comment>
<keyword evidence="5 13" id="KW-0812">Transmembrane</keyword>
<sequence length="568" mass="60400">MSGLDWAVLFGALGLFVAYGLWRGRGNRDLEGYVVAGRSMPWHVVALSVMATQASAITFLSTPGQGYADGLRFVQFYFGLPLAMVVLCVTAIPLYHRLRVFTAYEFLERRFDGKTRSLAAALFLTQRGLAAGLTIYAPALVLSVVLGWDVRWTCVLLGGLVVGYTAWGGSRAVSHAHVLMFLIIMGTMALAFGLILAALPPGMGFGDAARVAGRLGRLNGLDLVFDPDSRYNLWSGLIGGFFLQLSYFGTDQSQVGRYLGGQSVAQSRLGLLFNGMAKVPMQFFILLLGVMVFVFYQFTAPPVFFNPLETARLASGPHAAEYRALASAHRAAFEEKRGHVEAMVGALRAGDTAAAAEAERAAEAAQAEMAELRARTADLVRAANGGAQPNDTNYVFLTFVLGTLPAGVIGLVFAAVFAASMNSTSAELNALTSTTVVDVVKRLPFGPRNARHDLLVSRAATVFWAAFAVAFAEYAASLGSLIEAVNILGSLFYGTILGIFLTAFYLRRVGGTAVFAGALLAEAAVIACFAFTDISFLWYNLIGAVLVMALALALSAVWPQRGAGAPGA</sequence>
<reference evidence="14" key="1">
    <citation type="journal article" date="2020" name="mSystems">
        <title>Genome- and Community-Level Interaction Insights into Carbon Utilization and Element Cycling Functions of Hydrothermarchaeota in Hydrothermal Sediment.</title>
        <authorList>
            <person name="Zhou Z."/>
            <person name="Liu Y."/>
            <person name="Xu W."/>
            <person name="Pan J."/>
            <person name="Luo Z.H."/>
            <person name="Li M."/>
        </authorList>
    </citation>
    <scope>NUCLEOTIDE SEQUENCE [LARGE SCALE GENOMIC DNA]</scope>
    <source>
        <strain evidence="14">SpSt-381</strain>
    </source>
</reference>
<evidence type="ECO:0000256" key="12">
    <source>
        <dbReference type="SAM" id="Coils"/>
    </source>
</evidence>
<comment type="subcellular location">
    <subcellularLocation>
        <location evidence="1">Cell membrane</location>
        <topology evidence="1">Multi-pass membrane protein</topology>
    </subcellularLocation>
</comment>
<dbReference type="GO" id="GO:0006814">
    <property type="term" value="P:sodium ion transport"/>
    <property type="evidence" value="ECO:0007669"/>
    <property type="project" value="UniProtKB-KW"/>
</dbReference>
<evidence type="ECO:0000256" key="11">
    <source>
        <dbReference type="RuleBase" id="RU362091"/>
    </source>
</evidence>
<dbReference type="CDD" id="cd11494">
    <property type="entry name" value="SLC5sbd_NIS-like_u2"/>
    <property type="match status" value="1"/>
</dbReference>
<comment type="similarity">
    <text evidence="2 11">Belongs to the sodium:solute symporter (SSF) (TC 2.A.21) family.</text>
</comment>
<evidence type="ECO:0000256" key="7">
    <source>
        <dbReference type="ARBA" id="ARBA00023053"/>
    </source>
</evidence>